<evidence type="ECO:0000313" key="1">
    <source>
        <dbReference type="EMBL" id="GAI37725.1"/>
    </source>
</evidence>
<protein>
    <recommendedName>
        <fullName evidence="2">ROK family protein</fullName>
    </recommendedName>
</protein>
<dbReference type="Pfam" id="PF00480">
    <property type="entry name" value="ROK"/>
    <property type="match status" value="1"/>
</dbReference>
<sequence>MLGGQLLHLHQKLLDRFFKRKGYSSKELAEKAKKSDKKALRIFKEYGKYLGIGLNNVINLIEPEIIVIGGGISKSWPYFLAETKREIKNRTFSPIFKKYIKIKISKLGELAGAIGAGLVVNFKNI</sequence>
<dbReference type="CDD" id="cd23763">
    <property type="entry name" value="ASKHA_ATPase_ROK"/>
    <property type="match status" value="1"/>
</dbReference>
<dbReference type="InterPro" id="IPR043129">
    <property type="entry name" value="ATPase_NBD"/>
</dbReference>
<accession>X1PFB1</accession>
<comment type="caution">
    <text evidence="1">The sequence shown here is derived from an EMBL/GenBank/DDBJ whole genome shotgun (WGS) entry which is preliminary data.</text>
</comment>
<dbReference type="PANTHER" id="PTHR18964:SF149">
    <property type="entry name" value="BIFUNCTIONAL UDP-N-ACETYLGLUCOSAMINE 2-EPIMERASE_N-ACETYLMANNOSAMINE KINASE"/>
    <property type="match status" value="1"/>
</dbReference>
<name>X1PFB1_9ZZZZ</name>
<reference evidence="1" key="1">
    <citation type="journal article" date="2014" name="Front. Microbiol.">
        <title>High frequency of phylogenetically diverse reductive dehalogenase-homologous genes in deep subseafloor sedimentary metagenomes.</title>
        <authorList>
            <person name="Kawai M."/>
            <person name="Futagami T."/>
            <person name="Toyoda A."/>
            <person name="Takaki Y."/>
            <person name="Nishi S."/>
            <person name="Hori S."/>
            <person name="Arai W."/>
            <person name="Tsubouchi T."/>
            <person name="Morono Y."/>
            <person name="Uchiyama I."/>
            <person name="Ito T."/>
            <person name="Fujiyama A."/>
            <person name="Inagaki F."/>
            <person name="Takami H."/>
        </authorList>
    </citation>
    <scope>NUCLEOTIDE SEQUENCE</scope>
    <source>
        <strain evidence="1">Expedition CK06-06</strain>
    </source>
</reference>
<dbReference type="Gene3D" id="3.30.420.40">
    <property type="match status" value="1"/>
</dbReference>
<evidence type="ECO:0008006" key="2">
    <source>
        <dbReference type="Google" id="ProtNLM"/>
    </source>
</evidence>
<gene>
    <name evidence="1" type="ORF">S06H3_42319</name>
</gene>
<dbReference type="SUPFAM" id="SSF53067">
    <property type="entry name" value="Actin-like ATPase domain"/>
    <property type="match status" value="1"/>
</dbReference>
<dbReference type="InterPro" id="IPR000600">
    <property type="entry name" value="ROK"/>
</dbReference>
<dbReference type="AlphaFoldDB" id="X1PFB1"/>
<proteinExistence type="predicted"/>
<dbReference type="EMBL" id="BARV01026155">
    <property type="protein sequence ID" value="GAI37725.1"/>
    <property type="molecule type" value="Genomic_DNA"/>
</dbReference>
<organism evidence="1">
    <name type="scientific">marine sediment metagenome</name>
    <dbReference type="NCBI Taxonomy" id="412755"/>
    <lineage>
        <taxon>unclassified sequences</taxon>
        <taxon>metagenomes</taxon>
        <taxon>ecological metagenomes</taxon>
    </lineage>
</organism>
<dbReference type="PANTHER" id="PTHR18964">
    <property type="entry name" value="ROK (REPRESSOR, ORF, KINASE) FAMILY"/>
    <property type="match status" value="1"/>
</dbReference>